<dbReference type="InterPro" id="IPR050245">
    <property type="entry name" value="PrsA_foldase"/>
</dbReference>
<keyword evidence="5" id="KW-0413">Isomerase</keyword>
<dbReference type="Gene3D" id="3.10.50.40">
    <property type="match status" value="1"/>
</dbReference>
<keyword evidence="4" id="KW-0697">Rotamase</keyword>
<dbReference type="GO" id="GO:0003755">
    <property type="term" value="F:peptidyl-prolyl cis-trans isomerase activity"/>
    <property type="evidence" value="ECO:0007669"/>
    <property type="project" value="UniProtKB-KW"/>
</dbReference>
<evidence type="ECO:0000256" key="1">
    <source>
        <dbReference type="ARBA" id="ARBA00000971"/>
    </source>
</evidence>
<name>A0A381SRT1_9ZZZZ</name>
<comment type="catalytic activity">
    <reaction evidence="1">
        <text>[protein]-peptidylproline (omega=180) = [protein]-peptidylproline (omega=0)</text>
        <dbReference type="Rhea" id="RHEA:16237"/>
        <dbReference type="Rhea" id="RHEA-COMP:10747"/>
        <dbReference type="Rhea" id="RHEA-COMP:10748"/>
        <dbReference type="ChEBI" id="CHEBI:83833"/>
        <dbReference type="ChEBI" id="CHEBI:83834"/>
        <dbReference type="EC" id="5.2.1.8"/>
    </reaction>
</comment>
<feature type="domain" description="PpiC" evidence="6">
    <location>
        <begin position="192"/>
        <end position="292"/>
    </location>
</feature>
<dbReference type="Pfam" id="PF13616">
    <property type="entry name" value="Rotamase_3"/>
    <property type="match status" value="1"/>
</dbReference>
<dbReference type="InterPro" id="IPR027304">
    <property type="entry name" value="Trigger_fact/SurA_dom_sf"/>
</dbReference>
<proteinExistence type="predicted"/>
<dbReference type="SUPFAM" id="SSF109998">
    <property type="entry name" value="Triger factor/SurA peptide-binding domain-like"/>
    <property type="match status" value="1"/>
</dbReference>
<evidence type="ECO:0000259" key="6">
    <source>
        <dbReference type="PROSITE" id="PS50198"/>
    </source>
</evidence>
<evidence type="ECO:0000313" key="7">
    <source>
        <dbReference type="EMBL" id="SVA06710.1"/>
    </source>
</evidence>
<evidence type="ECO:0000256" key="2">
    <source>
        <dbReference type="ARBA" id="ARBA00013194"/>
    </source>
</evidence>
<evidence type="ECO:0000256" key="4">
    <source>
        <dbReference type="ARBA" id="ARBA00023110"/>
    </source>
</evidence>
<dbReference type="AlphaFoldDB" id="A0A381SRT1"/>
<evidence type="ECO:0000256" key="3">
    <source>
        <dbReference type="ARBA" id="ARBA00022729"/>
    </source>
</evidence>
<evidence type="ECO:0000256" key="5">
    <source>
        <dbReference type="ARBA" id="ARBA00023235"/>
    </source>
</evidence>
<accession>A0A381SRT1</accession>
<dbReference type="Gene3D" id="1.10.4030.10">
    <property type="entry name" value="Porin chaperone SurA, peptide-binding domain"/>
    <property type="match status" value="1"/>
</dbReference>
<dbReference type="EMBL" id="UINC01003482">
    <property type="protein sequence ID" value="SVA06710.1"/>
    <property type="molecule type" value="Genomic_DNA"/>
</dbReference>
<organism evidence="7">
    <name type="scientific">marine metagenome</name>
    <dbReference type="NCBI Taxonomy" id="408172"/>
    <lineage>
        <taxon>unclassified sequences</taxon>
        <taxon>metagenomes</taxon>
        <taxon>ecological metagenomes</taxon>
    </lineage>
</organism>
<protein>
    <recommendedName>
        <fullName evidence="2">peptidylprolyl isomerase</fullName>
        <ecNumber evidence="2">5.2.1.8</ecNumber>
    </recommendedName>
</protein>
<dbReference type="PANTHER" id="PTHR47245:SF1">
    <property type="entry name" value="FOLDASE PROTEIN PRSA"/>
    <property type="match status" value="1"/>
</dbReference>
<dbReference type="PROSITE" id="PS50198">
    <property type="entry name" value="PPIC_PPIASE_2"/>
    <property type="match status" value="1"/>
</dbReference>
<dbReference type="InterPro" id="IPR046357">
    <property type="entry name" value="PPIase_dom_sf"/>
</dbReference>
<keyword evidence="3" id="KW-0732">Signal</keyword>
<dbReference type="PANTHER" id="PTHR47245">
    <property type="entry name" value="PEPTIDYLPROLYL ISOMERASE"/>
    <property type="match status" value="1"/>
</dbReference>
<dbReference type="SUPFAM" id="SSF54534">
    <property type="entry name" value="FKBP-like"/>
    <property type="match status" value="1"/>
</dbReference>
<sequence length="338" mass="38878">MTFMFRPSNKIIYASFFCFFTSILTGTFAFAHSGHTHEEKLRISLPDVVAKVNDQDIHNDDILRELKKTLKSYKDRGIPLSVEEERITAKKLIDNEIGRALLLQKGNEIKANVSDKMLEIKLRKIKSSFKSDAVFEHELKNKKLTLERYKKELKIDLLMQQVIDREIEPNIKITEEEIKAFYETSKDKFIMDKKARASVILIKAKRGDKKSEKSARQKIETILEEIKKGSSFSEMAIKHSQDSLAPKGGDLGYFAKNQIFGAFSVRAFDMKVNEVSPVFKTGLGFHILKLTDLKEGKTMPLDKAKTRIEKILRKNKVGSATRNYVKSLKQKSKIKMYF</sequence>
<dbReference type="EC" id="5.2.1.8" evidence="2"/>
<gene>
    <name evidence="7" type="ORF">METZ01_LOCUS59564</name>
</gene>
<reference evidence="7" key="1">
    <citation type="submission" date="2018-05" db="EMBL/GenBank/DDBJ databases">
        <authorList>
            <person name="Lanie J.A."/>
            <person name="Ng W.-L."/>
            <person name="Kazmierczak K.M."/>
            <person name="Andrzejewski T.M."/>
            <person name="Davidsen T.M."/>
            <person name="Wayne K.J."/>
            <person name="Tettelin H."/>
            <person name="Glass J.I."/>
            <person name="Rusch D."/>
            <person name="Podicherti R."/>
            <person name="Tsui H.-C.T."/>
            <person name="Winkler M.E."/>
        </authorList>
    </citation>
    <scope>NUCLEOTIDE SEQUENCE</scope>
</reference>
<dbReference type="InterPro" id="IPR000297">
    <property type="entry name" value="PPIase_PpiC"/>
</dbReference>
<dbReference type="Pfam" id="PF13624">
    <property type="entry name" value="SurA_N_3"/>
    <property type="match status" value="1"/>
</dbReference>